<reference evidence="1 2" key="1">
    <citation type="submission" date="2018-11" db="EMBL/GenBank/DDBJ databases">
        <title>Sequencing the genomes of 1000 actinobacteria strains.</title>
        <authorList>
            <person name="Klenk H.-P."/>
        </authorList>
    </citation>
    <scope>NUCLEOTIDE SEQUENCE [LARGE SCALE GENOMIC DNA]</scope>
    <source>
        <strain evidence="1 2">DSM 11294</strain>
    </source>
</reference>
<gene>
    <name evidence="1" type="ORF">EDD31_2777</name>
</gene>
<sequence length="244" mass="26288">MAGKAQWREDLAELDRSSWPEFLDEHSGLPGPRANIDLAMAVAEVADAELVESLLASGDEYRIFCGTLALGVRAAEPGVEARLRMLATDERWRVREAVAIGLQRLGDADLAALESLVLDWAGDADPLVQRAAAAAICEPRLLRSPQAAAVAIDVCRLATTSLAGRPQSTRREPGVRSLRQGLGYCWSVAVAADPDPGLAAFGALDGRDPDLVWIISQNRRKKRLARLLDQSELASSHQPHRTAG</sequence>
<dbReference type="Gene3D" id="1.25.10.10">
    <property type="entry name" value="Leucine-rich Repeat Variant"/>
    <property type="match status" value="1"/>
</dbReference>
<evidence type="ECO:0008006" key="3">
    <source>
        <dbReference type="Google" id="ProtNLM"/>
    </source>
</evidence>
<dbReference type="InterPro" id="IPR011989">
    <property type="entry name" value="ARM-like"/>
</dbReference>
<organism evidence="1 2">
    <name type="scientific">Bogoriella caseilytica</name>
    <dbReference type="NCBI Taxonomy" id="56055"/>
    <lineage>
        <taxon>Bacteria</taxon>
        <taxon>Bacillati</taxon>
        <taxon>Actinomycetota</taxon>
        <taxon>Actinomycetes</taxon>
        <taxon>Micrococcales</taxon>
        <taxon>Bogoriellaceae</taxon>
        <taxon>Bogoriella</taxon>
    </lineage>
</organism>
<dbReference type="SUPFAM" id="SSF48371">
    <property type="entry name" value="ARM repeat"/>
    <property type="match status" value="1"/>
</dbReference>
<dbReference type="Proteomes" id="UP000280668">
    <property type="component" value="Unassembled WGS sequence"/>
</dbReference>
<evidence type="ECO:0000313" key="1">
    <source>
        <dbReference type="EMBL" id="ROR74365.1"/>
    </source>
</evidence>
<dbReference type="RefSeq" id="WP_123304661.1">
    <property type="nucleotide sequence ID" value="NZ_RKHK01000001.1"/>
</dbReference>
<comment type="caution">
    <text evidence="1">The sequence shown here is derived from an EMBL/GenBank/DDBJ whole genome shotgun (WGS) entry which is preliminary data.</text>
</comment>
<name>A0A3N2BGK6_9MICO</name>
<dbReference type="OrthoDB" id="154709at2"/>
<accession>A0A3N2BGK6</accession>
<protein>
    <recommendedName>
        <fullName evidence="3">HEAT repeat protein</fullName>
    </recommendedName>
</protein>
<keyword evidence="2" id="KW-1185">Reference proteome</keyword>
<evidence type="ECO:0000313" key="2">
    <source>
        <dbReference type="Proteomes" id="UP000280668"/>
    </source>
</evidence>
<dbReference type="InterPro" id="IPR016024">
    <property type="entry name" value="ARM-type_fold"/>
</dbReference>
<dbReference type="AlphaFoldDB" id="A0A3N2BGK6"/>
<proteinExistence type="predicted"/>
<dbReference type="EMBL" id="RKHK01000001">
    <property type="protein sequence ID" value="ROR74365.1"/>
    <property type="molecule type" value="Genomic_DNA"/>
</dbReference>